<proteinExistence type="predicted"/>
<accession>A0A2S8GSM3</accession>
<dbReference type="RefSeq" id="WP_105334307.1">
    <property type="nucleotide sequence ID" value="NZ_PUHZ01000005.1"/>
</dbReference>
<evidence type="ECO:0000313" key="1">
    <source>
        <dbReference type="EMBL" id="PQO47417.1"/>
    </source>
</evidence>
<organism evidence="1 2">
    <name type="scientific">Blastopirellula marina</name>
    <dbReference type="NCBI Taxonomy" id="124"/>
    <lineage>
        <taxon>Bacteria</taxon>
        <taxon>Pseudomonadati</taxon>
        <taxon>Planctomycetota</taxon>
        <taxon>Planctomycetia</taxon>
        <taxon>Pirellulales</taxon>
        <taxon>Pirellulaceae</taxon>
        <taxon>Blastopirellula</taxon>
    </lineage>
</organism>
<evidence type="ECO:0000313" key="2">
    <source>
        <dbReference type="Proteomes" id="UP000237819"/>
    </source>
</evidence>
<protein>
    <submittedName>
        <fullName evidence="1">Uncharacterized protein</fullName>
    </submittedName>
</protein>
<dbReference type="AlphaFoldDB" id="A0A2S8GSM3"/>
<comment type="caution">
    <text evidence="1">The sequence shown here is derived from an EMBL/GenBank/DDBJ whole genome shotgun (WGS) entry which is preliminary data.</text>
</comment>
<reference evidence="1 2" key="1">
    <citation type="submission" date="2018-02" db="EMBL/GenBank/DDBJ databases">
        <title>Comparative genomes isolates from brazilian mangrove.</title>
        <authorList>
            <person name="Araujo J.E."/>
            <person name="Taketani R.G."/>
            <person name="Silva M.C.P."/>
            <person name="Loureco M.V."/>
            <person name="Andreote F.D."/>
        </authorList>
    </citation>
    <scope>NUCLEOTIDE SEQUENCE [LARGE SCALE GENOMIC DNA]</scope>
    <source>
        <strain evidence="1 2">Nap-Phe MGV</strain>
    </source>
</reference>
<dbReference type="EMBL" id="PUHZ01000005">
    <property type="protein sequence ID" value="PQO47417.1"/>
    <property type="molecule type" value="Genomic_DNA"/>
</dbReference>
<sequence>MTDTQKALAVIRSFREREVSYEDEELAEAIVEELKRLTLSEAIIKNGEFSRKCDLGHSHVVYALTWRAEYVPTLRLLQRHRTLTTSQLGRINNTPTVRKCLSELVHFGLVQKVGTLAGERLYGLTPDGEAFVSGSKAACTRVWPKVKYLPPECTDSEPKRIHEVIAEHPGNDRAMHAEMAIAVGELV</sequence>
<name>A0A2S8GSM3_9BACT</name>
<dbReference type="Gene3D" id="1.10.10.10">
    <property type="entry name" value="Winged helix-like DNA-binding domain superfamily/Winged helix DNA-binding domain"/>
    <property type="match status" value="1"/>
</dbReference>
<dbReference type="InterPro" id="IPR036388">
    <property type="entry name" value="WH-like_DNA-bd_sf"/>
</dbReference>
<dbReference type="Proteomes" id="UP000237819">
    <property type="component" value="Unassembled WGS sequence"/>
</dbReference>
<gene>
    <name evidence="1" type="ORF">C5Y93_05065</name>
</gene>